<evidence type="ECO:0000313" key="5">
    <source>
        <dbReference type="Proteomes" id="UP000001861"/>
    </source>
</evidence>
<dbReference type="EMBL" id="AACS02000009">
    <property type="protein sequence ID" value="EAU89161.2"/>
    <property type="molecule type" value="Genomic_DNA"/>
</dbReference>
<dbReference type="HOGENOM" id="CLU_011936_0_0_1"/>
<evidence type="ECO:0000256" key="2">
    <source>
        <dbReference type="SAM" id="MobiDB-lite"/>
    </source>
</evidence>
<accession>A8NCS8</accession>
<dbReference type="InParanoid" id="A8NCS8"/>
<dbReference type="AlphaFoldDB" id="A8NCS8"/>
<evidence type="ECO:0000313" key="4">
    <source>
        <dbReference type="EMBL" id="EAU89161.2"/>
    </source>
</evidence>
<dbReference type="KEGG" id="cci:CC1G_08568"/>
<dbReference type="InterPro" id="IPR005036">
    <property type="entry name" value="CBM21_dom"/>
</dbReference>
<dbReference type="GeneID" id="6009099"/>
<evidence type="ECO:0000259" key="3">
    <source>
        <dbReference type="PROSITE" id="PS51159"/>
    </source>
</evidence>
<dbReference type="RefSeq" id="XP_001832618.2">
    <property type="nucleotide sequence ID" value="XM_001832566.2"/>
</dbReference>
<dbReference type="Gene3D" id="3.20.20.80">
    <property type="entry name" value="Glycosidases"/>
    <property type="match status" value="2"/>
</dbReference>
<dbReference type="STRING" id="240176.A8NCS8"/>
<dbReference type="eggNOG" id="KOG2212">
    <property type="taxonomic scope" value="Eukaryota"/>
</dbReference>
<comment type="similarity">
    <text evidence="1">Belongs to the glycosyl hydrolase 13 family.</text>
</comment>
<dbReference type="SMART" id="SM00642">
    <property type="entry name" value="Aamy"/>
    <property type="match status" value="1"/>
</dbReference>
<dbReference type="PROSITE" id="PS51159">
    <property type="entry name" value="CBM21"/>
    <property type="match status" value="1"/>
</dbReference>
<dbReference type="Proteomes" id="UP000001861">
    <property type="component" value="Unassembled WGS sequence"/>
</dbReference>
<reference evidence="4 5" key="1">
    <citation type="journal article" date="2010" name="Proc. Natl. Acad. Sci. U.S.A.">
        <title>Insights into evolution of multicellular fungi from the assembled chromosomes of the mushroom Coprinopsis cinerea (Coprinus cinereus).</title>
        <authorList>
            <person name="Stajich J.E."/>
            <person name="Wilke S.K."/>
            <person name="Ahren D."/>
            <person name="Au C.H."/>
            <person name="Birren B.W."/>
            <person name="Borodovsky M."/>
            <person name="Burns C."/>
            <person name="Canback B."/>
            <person name="Casselton L.A."/>
            <person name="Cheng C.K."/>
            <person name="Deng J."/>
            <person name="Dietrich F.S."/>
            <person name="Fargo D.C."/>
            <person name="Farman M.L."/>
            <person name="Gathman A.C."/>
            <person name="Goldberg J."/>
            <person name="Guigo R."/>
            <person name="Hoegger P.J."/>
            <person name="Hooker J.B."/>
            <person name="Huggins A."/>
            <person name="James T.Y."/>
            <person name="Kamada T."/>
            <person name="Kilaru S."/>
            <person name="Kodira C."/>
            <person name="Kues U."/>
            <person name="Kupfer D."/>
            <person name="Kwan H.S."/>
            <person name="Lomsadze A."/>
            <person name="Li W."/>
            <person name="Lilly W.W."/>
            <person name="Ma L.J."/>
            <person name="Mackey A.J."/>
            <person name="Manning G."/>
            <person name="Martin F."/>
            <person name="Muraguchi H."/>
            <person name="Natvig D.O."/>
            <person name="Palmerini H."/>
            <person name="Ramesh M.A."/>
            <person name="Rehmeyer C.J."/>
            <person name="Roe B.A."/>
            <person name="Shenoy N."/>
            <person name="Stanke M."/>
            <person name="Ter-Hovhannisyan V."/>
            <person name="Tunlid A."/>
            <person name="Velagapudi R."/>
            <person name="Vision T.J."/>
            <person name="Zeng Q."/>
            <person name="Zolan M.E."/>
            <person name="Pukkila P.J."/>
        </authorList>
    </citation>
    <scope>NUCLEOTIDE SEQUENCE [LARGE SCALE GENOMIC DNA]</scope>
    <source>
        <strain evidence="5">Okayama-7 / 130 / ATCC MYA-4618 / FGSC 9003</strain>
    </source>
</reference>
<comment type="caution">
    <text evidence="4">The sequence shown here is derived from an EMBL/GenBank/DDBJ whole genome shotgun (WGS) entry which is preliminary data.</text>
</comment>
<dbReference type="PANTHER" id="PTHR43447">
    <property type="entry name" value="ALPHA-AMYLASE"/>
    <property type="match status" value="1"/>
</dbReference>
<organism evidence="4 5">
    <name type="scientific">Coprinopsis cinerea (strain Okayama-7 / 130 / ATCC MYA-4618 / FGSC 9003)</name>
    <name type="common">Inky cap fungus</name>
    <name type="synonym">Hormographiella aspergillata</name>
    <dbReference type="NCBI Taxonomy" id="240176"/>
    <lineage>
        <taxon>Eukaryota</taxon>
        <taxon>Fungi</taxon>
        <taxon>Dikarya</taxon>
        <taxon>Basidiomycota</taxon>
        <taxon>Agaricomycotina</taxon>
        <taxon>Agaricomycetes</taxon>
        <taxon>Agaricomycetidae</taxon>
        <taxon>Agaricales</taxon>
        <taxon>Agaricineae</taxon>
        <taxon>Psathyrellaceae</taxon>
        <taxon>Coprinopsis</taxon>
    </lineage>
</organism>
<dbReference type="SUPFAM" id="SSF51445">
    <property type="entry name" value="(Trans)glycosidases"/>
    <property type="match status" value="1"/>
</dbReference>
<evidence type="ECO:0000256" key="1">
    <source>
        <dbReference type="ARBA" id="ARBA00008061"/>
    </source>
</evidence>
<name>A8NCS8_COPC7</name>
<dbReference type="InterPro" id="IPR017853">
    <property type="entry name" value="GH"/>
</dbReference>
<gene>
    <name evidence="4" type="ORF">CC1G_08568</name>
</gene>
<dbReference type="Gene3D" id="2.60.40.2440">
    <property type="entry name" value="Carbohydrate binding type-21 domain"/>
    <property type="match status" value="1"/>
</dbReference>
<dbReference type="InterPro" id="IPR038175">
    <property type="entry name" value="CBM21_dom_sf"/>
</dbReference>
<dbReference type="Pfam" id="PF03370">
    <property type="entry name" value="CBM_21"/>
    <property type="match status" value="1"/>
</dbReference>
<dbReference type="OMA" id="RTHRDIQ"/>
<proteinExistence type="inferred from homology"/>
<protein>
    <submittedName>
        <fullName evidence="4">Alpha amylase</fullName>
    </submittedName>
</protein>
<dbReference type="OrthoDB" id="550577at2759"/>
<dbReference type="VEuPathDB" id="FungiDB:CC1G_08568"/>
<feature type="region of interest" description="Disordered" evidence="2">
    <location>
        <begin position="95"/>
        <end position="133"/>
    </location>
</feature>
<dbReference type="GO" id="GO:0005975">
    <property type="term" value="P:carbohydrate metabolic process"/>
    <property type="evidence" value="ECO:0007669"/>
    <property type="project" value="InterPro"/>
</dbReference>
<sequence length="675" mass="74567">MFSPKLEVEVSLINHSYDNDVLSGTINVQNIAYSKVVVVHWASGDTWSDSQTIAATYSSSGSNNFETWSFSGRAPGATQFYIRYVVSGQTYYDPGNYQNHQISRPPGGGNPSPPGPAPTGPANLPAILPSNVPYEAPANPPSGCSNFNGWDNCNGGNTEMVASSERRRWQTPPRGDPAYFESFQDYSHLVGYANIQYNSGRTSAVVTVNAVHKEGAELTYSFNGVEQSSPSFEVDSSLQGTLAITVTSSDGKKLVLEPLNFFWQHQSLSAAQSNFNNGQKGGIVELFGWPWKDIEKECEFLGKAGYMGVKVWPPTEHVWGSHHYEPDTQFRPWYQVGRNATDYSPYYTNGNTYLINPFTGTRPTLEFPAVPFGPTDFHCERGIDDWNNGFLITRGWLVGLTDLNTAKPYVQDRIATFLVDLISIGFSGFRVDAAKHIGPNEMAQILGRVKNKLGGSLPADFLTWMEVIIGGETQLNACGGGEYSWYTNFDNRLRANGFGNDDIQKVKIWSSDYPASMPICGHWILPPSRFAVQNDDHDQQHEGSSPRWMGDKGSVLIKDKNVGAHRHFSVNLFSRRDHDWHIKLLLSSYMFSHEGGNGFPDGLSDCNTHYTGTLPRSGCRGIGFDQAYVANACGYTMVPGKYTRPHRDISIINAMRGWVGLPPTNAHDLGIPGCH</sequence>
<dbReference type="InterPro" id="IPR006047">
    <property type="entry name" value="GH13_cat_dom"/>
</dbReference>
<feature type="domain" description="CBM21" evidence="3">
    <location>
        <begin position="2"/>
        <end position="103"/>
    </location>
</feature>
<keyword evidence="5" id="KW-1185">Reference proteome</keyword>